<keyword evidence="4" id="KW-0967">Endosome</keyword>
<evidence type="ECO:0000313" key="10">
    <source>
        <dbReference type="EMBL" id="TGZ85264.1"/>
    </source>
</evidence>
<dbReference type="EMBL" id="ML220112">
    <property type="protein sequence ID" value="TGZ85264.1"/>
    <property type="molecule type" value="Genomic_DNA"/>
</dbReference>
<keyword evidence="6" id="KW-0472">Membrane</keyword>
<protein>
    <submittedName>
        <fullName evidence="10">Uncharacterized protein</fullName>
    </submittedName>
</protein>
<dbReference type="Pfam" id="PF04100">
    <property type="entry name" value="Vps53_N"/>
    <property type="match status" value="1"/>
</dbReference>
<sequence>MSARNAPPASNTPDPLDSPDYDPIEQLNLIFAHPSTLNAVSPVASSLTTHLASLDSEIAKLSATQAATNADSLERISTAKADLSALFDNIENVRGRAAKTEEAITAMTSEIKKLDSTKRNLTLSMTMLKRLQMLTTAFDQLKSSTRSRQYRECASLLAAVLELMDYFKTYRSISQIAALSRSVADVKNELLEQICEDFEMAFVKSEVPARRSTLAEGCLVIDALGEPAKQRLLNWYCNTQLREYRQVFRGNDEAGSLDNISRRYSWFKRMLKAYDEEHASIFPTSWKAGEVLTNAYCDGTKEDYKGILARSMRKESGQSLDVNLLLEALRETLEFEHFLERRFSMERASLESTSSKDGERPLVFGKAISQAFEPYLSLWVDHQDRTLSQMIVKYRSAPLQSPDSEEDFNPASSVLPSSIELFHFYRSLFASCAKMSTGSKLLDLARVFGKYLDEYAESVLLSYLTVDRVSSLNLEELSVILNTADYCHTTTKQLSDRITARIDKPLSERISFEQQSDAFSTVISKVITVLVHRATSTLDPVWREMRNSPWSRMENVGDQSSYVSVLIQRLHETSSSILSVIAKDAWRRTFCDRTVDAVINLFTANLAQCKPISPVGAEQMLLDLYAIKKSLEDLIILRSSSDPTTSVSNMDTPPAPPPPQSYIKHVTRTVSRLDAILKTLQVATTPQEGLVQAYFIHIADCSPVNFRKILDLKGIRKVEQPTLLELFKVHLPKHRDNLVESHPLLQNMSLSPPGTLGIGIGAPGGDASGSGGVGAGGIGSGPGGSKGGFEHLSAAVLAAAKDGVERLQKEREEDGRGSGLGRLFRRDGSGGLRFGRGETG</sequence>
<dbReference type="STRING" id="341454.A0A4S2N7X3"/>
<evidence type="ECO:0000256" key="5">
    <source>
        <dbReference type="ARBA" id="ARBA00023034"/>
    </source>
</evidence>
<evidence type="ECO:0000259" key="8">
    <source>
        <dbReference type="Pfam" id="PF04100"/>
    </source>
</evidence>
<dbReference type="OrthoDB" id="10261632at2759"/>
<dbReference type="Gene3D" id="1.10.357.110">
    <property type="entry name" value="Vacuolar protein sorting-associated protein 53, C-terminus"/>
    <property type="match status" value="1"/>
</dbReference>
<dbReference type="GO" id="GO:0042147">
    <property type="term" value="P:retrograde transport, endosome to Golgi"/>
    <property type="evidence" value="ECO:0007669"/>
    <property type="project" value="InterPro"/>
</dbReference>
<evidence type="ECO:0000256" key="4">
    <source>
        <dbReference type="ARBA" id="ARBA00022753"/>
    </source>
</evidence>
<feature type="domain" description="Vps53 N-terminal" evidence="8">
    <location>
        <begin position="19"/>
        <end position="395"/>
    </location>
</feature>
<dbReference type="PANTHER" id="PTHR12820:SF0">
    <property type="entry name" value="VACUOLAR PROTEIN SORTING-ASSOCIATED PROTEIN 53 HOMOLOG"/>
    <property type="match status" value="1"/>
</dbReference>
<feature type="domain" description="Vps53 C-terminal" evidence="9">
    <location>
        <begin position="618"/>
        <end position="715"/>
    </location>
</feature>
<dbReference type="InterPro" id="IPR038260">
    <property type="entry name" value="Vps53_C_sf"/>
</dbReference>
<comment type="subcellular location">
    <subcellularLocation>
        <location evidence="2">Endosome membrane</location>
        <topology evidence="2">Peripheral membrane protein</topology>
    </subcellularLocation>
    <subcellularLocation>
        <location evidence="1">Golgi apparatus</location>
        <location evidence="1">trans-Golgi network membrane</location>
        <topology evidence="1">Peripheral membrane protein</topology>
    </subcellularLocation>
</comment>
<dbReference type="InterPro" id="IPR007234">
    <property type="entry name" value="Vps53_N"/>
</dbReference>
<dbReference type="InterPro" id="IPR039766">
    <property type="entry name" value="Vps53"/>
</dbReference>
<dbReference type="Pfam" id="PF16854">
    <property type="entry name" value="VPS53_C"/>
    <property type="match status" value="1"/>
</dbReference>
<reference evidence="10 11" key="1">
    <citation type="submission" date="2019-04" db="EMBL/GenBank/DDBJ databases">
        <title>Comparative genomics and transcriptomics to analyze fruiting body development in filamentous ascomycetes.</title>
        <authorList>
            <consortium name="DOE Joint Genome Institute"/>
            <person name="Lutkenhaus R."/>
            <person name="Traeger S."/>
            <person name="Breuer J."/>
            <person name="Kuo A."/>
            <person name="Lipzen A."/>
            <person name="Pangilinan J."/>
            <person name="Dilworth D."/>
            <person name="Sandor L."/>
            <person name="Poggeler S."/>
            <person name="Barry K."/>
            <person name="Grigoriev I.V."/>
            <person name="Nowrousian M."/>
        </authorList>
    </citation>
    <scope>NUCLEOTIDE SEQUENCE [LARGE SCALE GENOMIC DNA]</scope>
    <source>
        <strain evidence="10 11">CBS 389.68</strain>
    </source>
</reference>
<evidence type="ECO:0000256" key="1">
    <source>
        <dbReference type="ARBA" id="ARBA00004150"/>
    </source>
</evidence>
<feature type="compositionally biased region" description="Basic and acidic residues" evidence="7">
    <location>
        <begin position="806"/>
        <end position="816"/>
    </location>
</feature>
<dbReference type="AlphaFoldDB" id="A0A4S2N7X3"/>
<dbReference type="GO" id="GO:0005829">
    <property type="term" value="C:cytosol"/>
    <property type="evidence" value="ECO:0007669"/>
    <property type="project" value="GOC"/>
</dbReference>
<dbReference type="InterPro" id="IPR031745">
    <property type="entry name" value="Vps53_C"/>
</dbReference>
<dbReference type="Proteomes" id="UP000298138">
    <property type="component" value="Unassembled WGS sequence"/>
</dbReference>
<evidence type="ECO:0000256" key="7">
    <source>
        <dbReference type="SAM" id="MobiDB-lite"/>
    </source>
</evidence>
<comment type="similarity">
    <text evidence="3">Belongs to the VPS53 family.</text>
</comment>
<organism evidence="10 11">
    <name type="scientific">Ascodesmis nigricans</name>
    <dbReference type="NCBI Taxonomy" id="341454"/>
    <lineage>
        <taxon>Eukaryota</taxon>
        <taxon>Fungi</taxon>
        <taxon>Dikarya</taxon>
        <taxon>Ascomycota</taxon>
        <taxon>Pezizomycotina</taxon>
        <taxon>Pezizomycetes</taxon>
        <taxon>Pezizales</taxon>
        <taxon>Ascodesmidaceae</taxon>
        <taxon>Ascodesmis</taxon>
    </lineage>
</organism>
<evidence type="ECO:0000256" key="3">
    <source>
        <dbReference type="ARBA" id="ARBA00008628"/>
    </source>
</evidence>
<dbReference type="PANTHER" id="PTHR12820">
    <property type="entry name" value="VACUOLAR SORTING PROTEIN 53"/>
    <property type="match status" value="1"/>
</dbReference>
<keyword evidence="5" id="KW-0333">Golgi apparatus</keyword>
<name>A0A4S2N7X3_9PEZI</name>
<gene>
    <name evidence="10" type="ORF">EX30DRAFT_326306</name>
</gene>
<dbReference type="GO" id="GO:0000938">
    <property type="term" value="C:GARP complex"/>
    <property type="evidence" value="ECO:0007669"/>
    <property type="project" value="InterPro"/>
</dbReference>
<dbReference type="FunCoup" id="A0A4S2N7X3">
    <property type="interactions" value="773"/>
</dbReference>
<feature type="region of interest" description="Disordered" evidence="7">
    <location>
        <begin position="806"/>
        <end position="840"/>
    </location>
</feature>
<dbReference type="InParanoid" id="A0A4S2N7X3"/>
<evidence type="ECO:0000313" key="11">
    <source>
        <dbReference type="Proteomes" id="UP000298138"/>
    </source>
</evidence>
<accession>A0A4S2N7X3</accession>
<keyword evidence="11" id="KW-1185">Reference proteome</keyword>
<evidence type="ECO:0000256" key="2">
    <source>
        <dbReference type="ARBA" id="ARBA00004481"/>
    </source>
</evidence>
<proteinExistence type="inferred from homology"/>
<evidence type="ECO:0000256" key="6">
    <source>
        <dbReference type="ARBA" id="ARBA00023136"/>
    </source>
</evidence>
<feature type="region of interest" description="Disordered" evidence="7">
    <location>
        <begin position="1"/>
        <end position="21"/>
    </location>
</feature>
<dbReference type="GO" id="GO:0010008">
    <property type="term" value="C:endosome membrane"/>
    <property type="evidence" value="ECO:0007669"/>
    <property type="project" value="UniProtKB-SubCell"/>
</dbReference>
<evidence type="ECO:0000259" key="9">
    <source>
        <dbReference type="Pfam" id="PF16854"/>
    </source>
</evidence>